<evidence type="ECO:0000313" key="1">
    <source>
        <dbReference type="EMBL" id="MEQ2208717.1"/>
    </source>
</evidence>
<comment type="caution">
    <text evidence="1">The sequence shown here is derived from an EMBL/GenBank/DDBJ whole genome shotgun (WGS) entry which is preliminary data.</text>
</comment>
<accession>A0ABV0RMR8</accession>
<sequence>TQVRQALARPRTAHALRPSAASSQRIIGDLRSTKWSARREERYRILSSHHPEVILCNNTKMLRERLDVSGEKLGTAHREREDDYVYDLYYQETVTPGWIQDILFRIWWSMKRKSMMTKMMKMKKATGGMTTLMRTVIQTVTKRNATEYCDVSQKANRSEFSLSLHLSATQRLKERRCYLQKEREHLSLF</sequence>
<dbReference type="PANTHER" id="PTHR31196:SF2">
    <property type="entry name" value="RNA POLYMERASE II NUCLEAR LOCALIZATION PROTEIN SLC7A6OS-RELATED"/>
    <property type="match status" value="1"/>
</dbReference>
<dbReference type="Proteomes" id="UP001434883">
    <property type="component" value="Unassembled WGS sequence"/>
</dbReference>
<keyword evidence="2" id="KW-1185">Reference proteome</keyword>
<gene>
    <name evidence="1" type="ORF">XENOCAPTIV_012603</name>
</gene>
<reference evidence="1 2" key="1">
    <citation type="submission" date="2021-06" db="EMBL/GenBank/DDBJ databases">
        <authorList>
            <person name="Palmer J.M."/>
        </authorList>
    </citation>
    <scope>NUCLEOTIDE SEQUENCE [LARGE SCALE GENOMIC DNA]</scope>
    <source>
        <strain evidence="1 2">XC_2019</strain>
        <tissue evidence="1">Muscle</tissue>
    </source>
</reference>
<organism evidence="1 2">
    <name type="scientific">Xenoophorus captivus</name>
    <dbReference type="NCBI Taxonomy" id="1517983"/>
    <lineage>
        <taxon>Eukaryota</taxon>
        <taxon>Metazoa</taxon>
        <taxon>Chordata</taxon>
        <taxon>Craniata</taxon>
        <taxon>Vertebrata</taxon>
        <taxon>Euteleostomi</taxon>
        <taxon>Actinopterygii</taxon>
        <taxon>Neopterygii</taxon>
        <taxon>Teleostei</taxon>
        <taxon>Neoteleostei</taxon>
        <taxon>Acanthomorphata</taxon>
        <taxon>Ovalentaria</taxon>
        <taxon>Atherinomorphae</taxon>
        <taxon>Cyprinodontiformes</taxon>
        <taxon>Goodeidae</taxon>
        <taxon>Xenoophorus</taxon>
    </lineage>
</organism>
<name>A0ABV0RMR8_9TELE</name>
<dbReference type="PANTHER" id="PTHR31196">
    <property type="entry name" value="RNA POLYMERASE II NUCLEAR LOCALIZATION PROTEIN SLC7A6OS-RELATED"/>
    <property type="match status" value="1"/>
</dbReference>
<protein>
    <submittedName>
        <fullName evidence="1">Uncharacterized protein</fullName>
    </submittedName>
</protein>
<dbReference type="EMBL" id="JAHRIN010050677">
    <property type="protein sequence ID" value="MEQ2208717.1"/>
    <property type="molecule type" value="Genomic_DNA"/>
</dbReference>
<feature type="non-terminal residue" evidence="1">
    <location>
        <position position="1"/>
    </location>
</feature>
<dbReference type="InterPro" id="IPR040218">
    <property type="entry name" value="SLC7A6OS"/>
</dbReference>
<proteinExistence type="predicted"/>
<evidence type="ECO:0000313" key="2">
    <source>
        <dbReference type="Proteomes" id="UP001434883"/>
    </source>
</evidence>